<protein>
    <submittedName>
        <fullName evidence="2">Uncharacterized protein</fullName>
    </submittedName>
</protein>
<feature type="chain" id="PRO_5040497599" evidence="1">
    <location>
        <begin position="20"/>
        <end position="158"/>
    </location>
</feature>
<dbReference type="AlphaFoldDB" id="A0A9N9PSY7"/>
<evidence type="ECO:0000313" key="3">
    <source>
        <dbReference type="Proteomes" id="UP000696280"/>
    </source>
</evidence>
<accession>A0A9N9PSY7</accession>
<reference evidence="2" key="1">
    <citation type="submission" date="2021-07" db="EMBL/GenBank/DDBJ databases">
        <authorList>
            <person name="Durling M."/>
        </authorList>
    </citation>
    <scope>NUCLEOTIDE SEQUENCE</scope>
</reference>
<gene>
    <name evidence="2" type="ORF">HYFRA_00010894</name>
</gene>
<comment type="caution">
    <text evidence="2">The sequence shown here is derived from an EMBL/GenBank/DDBJ whole genome shotgun (WGS) entry which is preliminary data.</text>
</comment>
<keyword evidence="1" id="KW-0732">Signal</keyword>
<dbReference type="EMBL" id="CAJVRL010000054">
    <property type="protein sequence ID" value="CAG8953933.1"/>
    <property type="molecule type" value="Genomic_DNA"/>
</dbReference>
<proteinExistence type="predicted"/>
<sequence>MLFYDFFPLLLLLVTETLAVQVRVDYADSSAATSYVKVICTSRAAPEQYAIPRFLTEQPITNVTLITTDQFFRPDGELIPNDDPLVSDWMSDQVVNSVLDLMETIYCVINTEREKFSIGEFVCPPATRVMFEEFPPETKLSFVTCRFRFMFPTDCEEK</sequence>
<organism evidence="2 3">
    <name type="scientific">Hymenoscyphus fraxineus</name>
    <dbReference type="NCBI Taxonomy" id="746836"/>
    <lineage>
        <taxon>Eukaryota</taxon>
        <taxon>Fungi</taxon>
        <taxon>Dikarya</taxon>
        <taxon>Ascomycota</taxon>
        <taxon>Pezizomycotina</taxon>
        <taxon>Leotiomycetes</taxon>
        <taxon>Helotiales</taxon>
        <taxon>Helotiaceae</taxon>
        <taxon>Hymenoscyphus</taxon>
    </lineage>
</organism>
<dbReference type="Proteomes" id="UP000696280">
    <property type="component" value="Unassembled WGS sequence"/>
</dbReference>
<evidence type="ECO:0000256" key="1">
    <source>
        <dbReference type="SAM" id="SignalP"/>
    </source>
</evidence>
<evidence type="ECO:0000313" key="2">
    <source>
        <dbReference type="EMBL" id="CAG8953933.1"/>
    </source>
</evidence>
<feature type="signal peptide" evidence="1">
    <location>
        <begin position="1"/>
        <end position="19"/>
    </location>
</feature>
<keyword evidence="3" id="KW-1185">Reference proteome</keyword>
<name>A0A9N9PSY7_9HELO</name>